<keyword evidence="2 5" id="KW-0238">DNA-binding</keyword>
<dbReference type="AlphaFoldDB" id="A0A7W6JSL1"/>
<dbReference type="InterPro" id="IPR023187">
    <property type="entry name" value="Tscrpt_reg_MarR-type_CS"/>
</dbReference>
<protein>
    <submittedName>
        <fullName evidence="5">DNA-binding MarR family transcriptional regulator</fullName>
    </submittedName>
</protein>
<dbReference type="InterPro" id="IPR039422">
    <property type="entry name" value="MarR/SlyA-like"/>
</dbReference>
<accession>A0A7W6JSL1</accession>
<dbReference type="InterPro" id="IPR000835">
    <property type="entry name" value="HTH_MarR-typ"/>
</dbReference>
<keyword evidence="6" id="KW-1185">Reference proteome</keyword>
<organism evidence="5 6">
    <name type="scientific">Sphingomonas kyeonggiensis</name>
    <dbReference type="NCBI Taxonomy" id="1268553"/>
    <lineage>
        <taxon>Bacteria</taxon>
        <taxon>Pseudomonadati</taxon>
        <taxon>Pseudomonadota</taxon>
        <taxon>Alphaproteobacteria</taxon>
        <taxon>Sphingomonadales</taxon>
        <taxon>Sphingomonadaceae</taxon>
        <taxon>Sphingomonas</taxon>
    </lineage>
</organism>
<sequence length="153" mass="16575">MSDDTPSPLLEVALPALLRHARHTYGAAMRTALAARGYDDIPGNGLYVIGALALGEAPLSQIVRELRVSKQAAGQLVDALVLRGYLDRQIDAQDRRRLTVTLTERGQAAADTQKAAREAIDAELLVRMGDARVLHAREVLAELIEIGRGEVED</sequence>
<feature type="domain" description="HTH marR-type" evidence="4">
    <location>
        <begin position="11"/>
        <end position="145"/>
    </location>
</feature>
<evidence type="ECO:0000313" key="6">
    <source>
        <dbReference type="Proteomes" id="UP000557392"/>
    </source>
</evidence>
<dbReference type="GO" id="GO:0003677">
    <property type="term" value="F:DNA binding"/>
    <property type="evidence" value="ECO:0007669"/>
    <property type="project" value="UniProtKB-KW"/>
</dbReference>
<keyword evidence="3" id="KW-0804">Transcription</keyword>
<dbReference type="PROSITE" id="PS01117">
    <property type="entry name" value="HTH_MARR_1"/>
    <property type="match status" value="1"/>
</dbReference>
<dbReference type="GO" id="GO:0003700">
    <property type="term" value="F:DNA-binding transcription factor activity"/>
    <property type="evidence" value="ECO:0007669"/>
    <property type="project" value="InterPro"/>
</dbReference>
<dbReference type="SUPFAM" id="SSF46785">
    <property type="entry name" value="Winged helix' DNA-binding domain"/>
    <property type="match status" value="1"/>
</dbReference>
<dbReference type="SMART" id="SM00347">
    <property type="entry name" value="HTH_MARR"/>
    <property type="match status" value="1"/>
</dbReference>
<dbReference type="RefSeq" id="WP_183997922.1">
    <property type="nucleotide sequence ID" value="NZ_JACIEH010000002.1"/>
</dbReference>
<evidence type="ECO:0000256" key="1">
    <source>
        <dbReference type="ARBA" id="ARBA00023015"/>
    </source>
</evidence>
<dbReference type="EMBL" id="JACIEH010000002">
    <property type="protein sequence ID" value="MBB4098834.1"/>
    <property type="molecule type" value="Genomic_DNA"/>
</dbReference>
<reference evidence="5 6" key="1">
    <citation type="submission" date="2020-08" db="EMBL/GenBank/DDBJ databases">
        <title>Genomic Encyclopedia of Type Strains, Phase IV (KMG-IV): sequencing the most valuable type-strain genomes for metagenomic binning, comparative biology and taxonomic classification.</title>
        <authorList>
            <person name="Goeker M."/>
        </authorList>
    </citation>
    <scope>NUCLEOTIDE SEQUENCE [LARGE SCALE GENOMIC DNA]</scope>
    <source>
        <strain evidence="5 6">DSM 101806</strain>
    </source>
</reference>
<keyword evidence="1" id="KW-0805">Transcription regulation</keyword>
<dbReference type="Pfam" id="PF12802">
    <property type="entry name" value="MarR_2"/>
    <property type="match status" value="1"/>
</dbReference>
<dbReference type="PANTHER" id="PTHR33164">
    <property type="entry name" value="TRANSCRIPTIONAL REGULATOR, MARR FAMILY"/>
    <property type="match status" value="1"/>
</dbReference>
<evidence type="ECO:0000256" key="3">
    <source>
        <dbReference type="ARBA" id="ARBA00023163"/>
    </source>
</evidence>
<dbReference type="Proteomes" id="UP000557392">
    <property type="component" value="Unassembled WGS sequence"/>
</dbReference>
<dbReference type="GO" id="GO:0006950">
    <property type="term" value="P:response to stress"/>
    <property type="evidence" value="ECO:0007669"/>
    <property type="project" value="TreeGrafter"/>
</dbReference>
<evidence type="ECO:0000259" key="4">
    <source>
        <dbReference type="PROSITE" id="PS50995"/>
    </source>
</evidence>
<evidence type="ECO:0000313" key="5">
    <source>
        <dbReference type="EMBL" id="MBB4098834.1"/>
    </source>
</evidence>
<dbReference type="InterPro" id="IPR036390">
    <property type="entry name" value="WH_DNA-bd_sf"/>
</dbReference>
<evidence type="ECO:0000256" key="2">
    <source>
        <dbReference type="ARBA" id="ARBA00023125"/>
    </source>
</evidence>
<dbReference type="Gene3D" id="1.10.10.10">
    <property type="entry name" value="Winged helix-like DNA-binding domain superfamily/Winged helix DNA-binding domain"/>
    <property type="match status" value="1"/>
</dbReference>
<dbReference type="PROSITE" id="PS50995">
    <property type="entry name" value="HTH_MARR_2"/>
    <property type="match status" value="1"/>
</dbReference>
<dbReference type="InterPro" id="IPR036388">
    <property type="entry name" value="WH-like_DNA-bd_sf"/>
</dbReference>
<comment type="caution">
    <text evidence="5">The sequence shown here is derived from an EMBL/GenBank/DDBJ whole genome shotgun (WGS) entry which is preliminary data.</text>
</comment>
<proteinExistence type="predicted"/>
<name>A0A7W6JSL1_9SPHN</name>
<dbReference type="PANTHER" id="PTHR33164:SF43">
    <property type="entry name" value="HTH-TYPE TRANSCRIPTIONAL REPRESSOR YETL"/>
    <property type="match status" value="1"/>
</dbReference>
<gene>
    <name evidence="5" type="ORF">GGR46_002398</name>
</gene>